<dbReference type="AlphaFoldDB" id="A0AB39T8X5"/>
<dbReference type="EMBL" id="CP163444">
    <property type="protein sequence ID" value="XDQ74676.1"/>
    <property type="molecule type" value="Genomic_DNA"/>
</dbReference>
<evidence type="ECO:0000313" key="1">
    <source>
        <dbReference type="EMBL" id="XDQ74676.1"/>
    </source>
</evidence>
<reference evidence="1" key="1">
    <citation type="submission" date="2024-07" db="EMBL/GenBank/DDBJ databases">
        <authorList>
            <person name="Yu S.T."/>
        </authorList>
    </citation>
    <scope>NUCLEOTIDE SEQUENCE</scope>
    <source>
        <strain evidence="1">R44</strain>
    </source>
</reference>
<dbReference type="RefSeq" id="WP_369147198.1">
    <property type="nucleotide sequence ID" value="NZ_CP163444.1"/>
</dbReference>
<name>A0AB39T8X5_9ACTN</name>
<sequence>MTTDAEKARAFLWELQSQVARASGLRHTRDGAGWKELLIETGRRMPGVPEEELEHIVELAMAPGERWPPRGPDEPPGGYWLIHSLADRLEKSFPASFARPVIGLLATGEINAVTLLAPGSKTHIVAFESELLTFTGLFGTAVALAMPHERNGGDKATFSVDIDKVRRHVRNSPEAVRRFRDVVLAYLLQGRPSLAPEYLPPQVTRAMGSVLQNGMELFVLGHEYGHVMAEHVSDRKSPRRMLGTGDVDVTEVAWKWEQEAVADLIGWNLCLGAMGEDYGPSLPHAGVELFFSACEVLERAVPLLVTGGIAPRSAISTHPPTDVRRRVVREHAEERLGEGAAPLLQLGTAIQEIVDVLWEQTAPVILDLHRQGVVPDARWTANH</sequence>
<protein>
    <submittedName>
        <fullName evidence="1">Uncharacterized protein</fullName>
    </submittedName>
</protein>
<organism evidence="1">
    <name type="scientific">Streptomyces sp. R44</name>
    <dbReference type="NCBI Taxonomy" id="3238633"/>
    <lineage>
        <taxon>Bacteria</taxon>
        <taxon>Bacillati</taxon>
        <taxon>Actinomycetota</taxon>
        <taxon>Actinomycetes</taxon>
        <taxon>Kitasatosporales</taxon>
        <taxon>Streptomycetaceae</taxon>
        <taxon>Streptomyces</taxon>
    </lineage>
</organism>
<gene>
    <name evidence="1" type="ORF">AB5J54_30960</name>
</gene>
<accession>A0AB39T8X5</accession>
<proteinExistence type="predicted"/>